<dbReference type="AlphaFoldDB" id="A0A410G736"/>
<gene>
    <name evidence="18" type="primary">mtaB</name>
    <name evidence="18" type="ORF">EI546_15600</name>
</gene>
<proteinExistence type="inferred from homology"/>
<dbReference type="InterPro" id="IPR058240">
    <property type="entry name" value="rSAM_sf"/>
</dbReference>
<dbReference type="Pfam" id="PF04055">
    <property type="entry name" value="Radical_SAM"/>
    <property type="match status" value="1"/>
</dbReference>
<keyword evidence="6 18" id="KW-0808">Transferase</keyword>
<dbReference type="GO" id="GO:0046872">
    <property type="term" value="F:metal ion binding"/>
    <property type="evidence" value="ECO:0007669"/>
    <property type="project" value="UniProtKB-KW"/>
</dbReference>
<comment type="function">
    <text evidence="2">Catalyzes the methylthiolation of N6-threonylcarbamoyladenosine (t(6)A), leading to the formation of 2-methylthio-N6-threonylcarbamoyladenosine (ms(2)t(6)A) at position 37 in tRNAs that read codons beginning with adenine.</text>
</comment>
<dbReference type="SMART" id="SM00729">
    <property type="entry name" value="Elp3"/>
    <property type="match status" value="1"/>
</dbReference>
<dbReference type="InterPro" id="IPR006467">
    <property type="entry name" value="MiaB-like_bact"/>
</dbReference>
<dbReference type="InterPro" id="IPR020612">
    <property type="entry name" value="Methylthiotransferase_CS"/>
</dbReference>
<comment type="cofactor">
    <cofactor evidence="1">
        <name>[4Fe-4S] cluster</name>
        <dbReference type="ChEBI" id="CHEBI:49883"/>
    </cofactor>
</comment>
<sequence>MDSPKKVAFYTLGCKLNFSETSTIARSFENEGFDRVDFSEKADIYVINTCSVTENADKRFKTIVKQAQKANPKAFVAAVGCYAQLKPHELADVDGVDLVLGATEKFKITDYINDLSKNDFGEVHSCEIEEADFYVGSYSLGDRTRAFLKVQDGCDYKCTYCTIPLARGISRSDTLENVLKNASDISQQGIKEIVLTGVNIGDYGKGEFGNKKHEHTFFELVQALDEVEGIERLRISSIEPNLLRDEIIEFVSRSRTFVPHFHIPLQSGSNDVLKLMRRRYMRELYVERVGRIRELMPDACIGVDVIVGFPGETDDRFLETYNFLNQLDVSYLHVFTYSERDNTPAAEMKDVVSQKVRNKRSKMLRGLSVKKRRAFYESQIGTTRTVLFEGENKLGYIHGFTENYVKVKAPWNPEWVNTLQEVILSGIDADGLVRFKTIQEVSV</sequence>
<dbReference type="PROSITE" id="PS01278">
    <property type="entry name" value="MTTASE_RADICAL"/>
    <property type="match status" value="1"/>
</dbReference>
<dbReference type="InterPro" id="IPR006638">
    <property type="entry name" value="Elp3/MiaA/NifB-like_rSAM"/>
</dbReference>
<dbReference type="GO" id="GO:0051539">
    <property type="term" value="F:4 iron, 4 sulfur cluster binding"/>
    <property type="evidence" value="ECO:0007669"/>
    <property type="project" value="UniProtKB-KW"/>
</dbReference>
<reference evidence="18 19" key="1">
    <citation type="submission" date="2019-01" db="EMBL/GenBank/DDBJ databases">
        <title>Complete genome sequencing of Aequorivita sp. H23M31.</title>
        <authorList>
            <person name="Bae J.-W."/>
        </authorList>
    </citation>
    <scope>NUCLEOTIDE SEQUENCE [LARGE SCALE GENOMIC DNA]</scope>
    <source>
        <strain evidence="18 19">H23M31</strain>
    </source>
</reference>
<dbReference type="InterPro" id="IPR023404">
    <property type="entry name" value="rSAM_horseshoe"/>
</dbReference>
<dbReference type="NCBIfam" id="TIGR00089">
    <property type="entry name" value="MiaB/RimO family radical SAM methylthiotransferase"/>
    <property type="match status" value="1"/>
</dbReference>
<evidence type="ECO:0000256" key="7">
    <source>
        <dbReference type="ARBA" id="ARBA00022691"/>
    </source>
</evidence>
<evidence type="ECO:0000256" key="9">
    <source>
        <dbReference type="ARBA" id="ARBA00022723"/>
    </source>
</evidence>
<keyword evidence="5" id="KW-0963">Cytoplasm</keyword>
<evidence type="ECO:0000256" key="11">
    <source>
        <dbReference type="ARBA" id="ARBA00023014"/>
    </source>
</evidence>
<keyword evidence="11" id="KW-0411">Iron-sulfur</keyword>
<dbReference type="InterPro" id="IPR007197">
    <property type="entry name" value="rSAM"/>
</dbReference>
<comment type="similarity">
    <text evidence="14">Belongs to the methylthiotransferase family. MtaB subfamily.</text>
</comment>
<dbReference type="PROSITE" id="PS51918">
    <property type="entry name" value="RADICAL_SAM"/>
    <property type="match status" value="1"/>
</dbReference>
<evidence type="ECO:0000259" key="16">
    <source>
        <dbReference type="PROSITE" id="PS51449"/>
    </source>
</evidence>
<dbReference type="SFLD" id="SFLDG01061">
    <property type="entry name" value="methylthiotransferase"/>
    <property type="match status" value="1"/>
</dbReference>
<evidence type="ECO:0000256" key="8">
    <source>
        <dbReference type="ARBA" id="ARBA00022694"/>
    </source>
</evidence>
<evidence type="ECO:0000256" key="13">
    <source>
        <dbReference type="ARBA" id="ARBA00051661"/>
    </source>
</evidence>
<organism evidence="18 19">
    <name type="scientific">Aequorivita ciconiae</name>
    <dbReference type="NCBI Taxonomy" id="2494375"/>
    <lineage>
        <taxon>Bacteria</taxon>
        <taxon>Pseudomonadati</taxon>
        <taxon>Bacteroidota</taxon>
        <taxon>Flavobacteriia</taxon>
        <taxon>Flavobacteriales</taxon>
        <taxon>Flavobacteriaceae</taxon>
        <taxon>Aequorivita</taxon>
    </lineage>
</organism>
<evidence type="ECO:0000256" key="1">
    <source>
        <dbReference type="ARBA" id="ARBA00001966"/>
    </source>
</evidence>
<dbReference type="SFLD" id="SFLDS00029">
    <property type="entry name" value="Radical_SAM"/>
    <property type="match status" value="1"/>
</dbReference>
<keyword evidence="7" id="KW-0949">S-adenosyl-L-methionine</keyword>
<comment type="catalytic activity">
    <reaction evidence="13">
        <text>N(6)-L-threonylcarbamoyladenosine(37) in tRNA + (sulfur carrier)-SH + AH2 + 2 S-adenosyl-L-methionine = 2-methylsulfanyl-N(6)-L-threonylcarbamoyladenosine(37) in tRNA + (sulfur carrier)-H + 5'-deoxyadenosine + L-methionine + A + S-adenosyl-L-homocysteine + 2 H(+)</text>
        <dbReference type="Rhea" id="RHEA:37075"/>
        <dbReference type="Rhea" id="RHEA-COMP:10163"/>
        <dbReference type="Rhea" id="RHEA-COMP:11092"/>
        <dbReference type="Rhea" id="RHEA-COMP:14737"/>
        <dbReference type="Rhea" id="RHEA-COMP:14739"/>
        <dbReference type="ChEBI" id="CHEBI:13193"/>
        <dbReference type="ChEBI" id="CHEBI:15378"/>
        <dbReference type="ChEBI" id="CHEBI:17319"/>
        <dbReference type="ChEBI" id="CHEBI:17499"/>
        <dbReference type="ChEBI" id="CHEBI:29917"/>
        <dbReference type="ChEBI" id="CHEBI:57844"/>
        <dbReference type="ChEBI" id="CHEBI:57856"/>
        <dbReference type="ChEBI" id="CHEBI:59789"/>
        <dbReference type="ChEBI" id="CHEBI:64428"/>
        <dbReference type="ChEBI" id="CHEBI:74418"/>
        <dbReference type="ChEBI" id="CHEBI:74420"/>
        <dbReference type="EC" id="2.8.4.5"/>
    </reaction>
</comment>
<dbReference type="InterPro" id="IPR005839">
    <property type="entry name" value="Methylthiotransferase"/>
</dbReference>
<evidence type="ECO:0000256" key="6">
    <source>
        <dbReference type="ARBA" id="ARBA00022679"/>
    </source>
</evidence>
<evidence type="ECO:0000313" key="18">
    <source>
        <dbReference type="EMBL" id="QAA83050.1"/>
    </source>
</evidence>
<feature type="domain" description="MTTase N-terminal" evidence="16">
    <location>
        <begin position="5"/>
        <end position="117"/>
    </location>
</feature>
<dbReference type="PANTHER" id="PTHR43020:SF2">
    <property type="entry name" value="MITOCHONDRIAL TRNA METHYLTHIOTRANSFERASE CDK5RAP1"/>
    <property type="match status" value="1"/>
</dbReference>
<dbReference type="InterPro" id="IPR038135">
    <property type="entry name" value="Methylthiotransferase_N_sf"/>
</dbReference>
<dbReference type="FunFam" id="3.80.30.20:FF:000001">
    <property type="entry name" value="tRNA-2-methylthio-N(6)-dimethylallyladenosine synthase 2"/>
    <property type="match status" value="1"/>
</dbReference>
<dbReference type="GO" id="GO:0035598">
    <property type="term" value="F:tRNA (N(6)-L-threonylcarbamoyladenosine(37)-C(2))-methylthiotransferase activity"/>
    <property type="evidence" value="ECO:0007669"/>
    <property type="project" value="UniProtKB-EC"/>
</dbReference>
<dbReference type="PANTHER" id="PTHR43020">
    <property type="entry name" value="CDK5 REGULATORY SUBUNIT-ASSOCIATED PROTEIN 1"/>
    <property type="match status" value="1"/>
</dbReference>
<keyword evidence="19" id="KW-1185">Reference proteome</keyword>
<evidence type="ECO:0000256" key="14">
    <source>
        <dbReference type="ARBA" id="ARBA00061574"/>
    </source>
</evidence>
<evidence type="ECO:0000256" key="12">
    <source>
        <dbReference type="ARBA" id="ARBA00031213"/>
    </source>
</evidence>
<dbReference type="GO" id="GO:0035597">
    <property type="term" value="F:tRNA-2-methylthio-N(6)-dimethylallyladenosine(37) synthase activity"/>
    <property type="evidence" value="ECO:0007669"/>
    <property type="project" value="TreeGrafter"/>
</dbReference>
<evidence type="ECO:0000256" key="4">
    <source>
        <dbReference type="ARBA" id="ARBA00022485"/>
    </source>
</evidence>
<dbReference type="EC" id="2.8.4.5" evidence="3"/>
<dbReference type="GO" id="GO:0005829">
    <property type="term" value="C:cytosol"/>
    <property type="evidence" value="ECO:0007669"/>
    <property type="project" value="TreeGrafter"/>
</dbReference>
<evidence type="ECO:0000256" key="15">
    <source>
        <dbReference type="ARBA" id="ARBA00069898"/>
    </source>
</evidence>
<dbReference type="OrthoDB" id="9805215at2"/>
<keyword evidence="10" id="KW-0408">Iron</keyword>
<dbReference type="EMBL" id="CP034951">
    <property type="protein sequence ID" value="QAA83050.1"/>
    <property type="molecule type" value="Genomic_DNA"/>
</dbReference>
<evidence type="ECO:0000256" key="3">
    <source>
        <dbReference type="ARBA" id="ARBA00013273"/>
    </source>
</evidence>
<dbReference type="FunFam" id="3.40.50.12160:FF:000004">
    <property type="entry name" value="Threonylcarbamoyladenosine tRNA methylthiotransferase MtaB"/>
    <property type="match status" value="1"/>
</dbReference>
<dbReference type="PROSITE" id="PS51449">
    <property type="entry name" value="MTTASE_N"/>
    <property type="match status" value="1"/>
</dbReference>
<name>A0A410G736_9FLAO</name>
<keyword evidence="8" id="KW-0819">tRNA processing</keyword>
<keyword evidence="9" id="KW-0479">Metal-binding</keyword>
<feature type="domain" description="Radical SAM core" evidence="17">
    <location>
        <begin position="140"/>
        <end position="374"/>
    </location>
</feature>
<protein>
    <recommendedName>
        <fullName evidence="15">Threonylcarbamoyladenosine tRNA methylthiotransferase MtaB</fullName>
        <ecNumber evidence="3">2.8.4.5</ecNumber>
    </recommendedName>
    <alternativeName>
        <fullName evidence="12">tRNA-t(6)A37 methylthiotransferase</fullName>
    </alternativeName>
</protein>
<dbReference type="Pfam" id="PF00919">
    <property type="entry name" value="UPF0004"/>
    <property type="match status" value="1"/>
</dbReference>
<dbReference type="Gene3D" id="3.40.50.12160">
    <property type="entry name" value="Methylthiotransferase, N-terminal domain"/>
    <property type="match status" value="1"/>
</dbReference>
<dbReference type="Gene3D" id="3.80.30.20">
    <property type="entry name" value="tm_1862 like domain"/>
    <property type="match status" value="1"/>
</dbReference>
<dbReference type="SFLD" id="SFLDG01082">
    <property type="entry name" value="B12-binding_domain_containing"/>
    <property type="match status" value="1"/>
</dbReference>
<evidence type="ECO:0000259" key="17">
    <source>
        <dbReference type="PROSITE" id="PS51918"/>
    </source>
</evidence>
<dbReference type="NCBIfam" id="TIGR01579">
    <property type="entry name" value="MiaB-like-C"/>
    <property type="match status" value="1"/>
</dbReference>
<keyword evidence="4" id="KW-0004">4Fe-4S</keyword>
<dbReference type="KEGG" id="aev:EI546_15600"/>
<accession>A0A410G736</accession>
<evidence type="ECO:0000256" key="2">
    <source>
        <dbReference type="ARBA" id="ARBA00002399"/>
    </source>
</evidence>
<dbReference type="Proteomes" id="UP000285517">
    <property type="component" value="Chromosome"/>
</dbReference>
<dbReference type="InterPro" id="IPR013848">
    <property type="entry name" value="Methylthiotransferase_N"/>
</dbReference>
<evidence type="ECO:0000256" key="10">
    <source>
        <dbReference type="ARBA" id="ARBA00023004"/>
    </source>
</evidence>
<dbReference type="SUPFAM" id="SSF102114">
    <property type="entry name" value="Radical SAM enzymes"/>
    <property type="match status" value="1"/>
</dbReference>
<dbReference type="RefSeq" id="WP_128251413.1">
    <property type="nucleotide sequence ID" value="NZ_CP034951.1"/>
</dbReference>
<evidence type="ECO:0000313" key="19">
    <source>
        <dbReference type="Proteomes" id="UP000285517"/>
    </source>
</evidence>
<evidence type="ECO:0000256" key="5">
    <source>
        <dbReference type="ARBA" id="ARBA00022490"/>
    </source>
</evidence>